<proteinExistence type="predicted"/>
<reference evidence="9 10" key="1">
    <citation type="journal article" date="2021" name="BMC Biol.">
        <title>Horizontally acquired antibacterial genes associated with adaptive radiation of ladybird beetles.</title>
        <authorList>
            <person name="Li H.S."/>
            <person name="Tang X.F."/>
            <person name="Huang Y.H."/>
            <person name="Xu Z.Y."/>
            <person name="Chen M.L."/>
            <person name="Du X.Y."/>
            <person name="Qiu B.Y."/>
            <person name="Chen P.T."/>
            <person name="Zhang W."/>
            <person name="Slipinski A."/>
            <person name="Escalona H.E."/>
            <person name="Waterhouse R.M."/>
            <person name="Zwick A."/>
            <person name="Pang H."/>
        </authorList>
    </citation>
    <scope>NUCLEOTIDE SEQUENCE [LARGE SCALE GENOMIC DNA]</scope>
    <source>
        <strain evidence="9">SYSU2018</strain>
    </source>
</reference>
<evidence type="ECO:0000313" key="10">
    <source>
        <dbReference type="Proteomes" id="UP001516400"/>
    </source>
</evidence>
<evidence type="ECO:0000256" key="6">
    <source>
        <dbReference type="ARBA" id="ARBA00023295"/>
    </source>
</evidence>
<evidence type="ECO:0000256" key="7">
    <source>
        <dbReference type="PIRSR" id="PIRSR608597-3"/>
    </source>
</evidence>
<keyword evidence="5" id="KW-0378">Hydrolase</keyword>
<evidence type="ECO:0000313" key="9">
    <source>
        <dbReference type="EMBL" id="KAL3272418.1"/>
    </source>
</evidence>
<dbReference type="EMBL" id="JABFTP020000062">
    <property type="protein sequence ID" value="KAL3272418.1"/>
    <property type="molecule type" value="Genomic_DNA"/>
</dbReference>
<dbReference type="Gene3D" id="1.10.530.10">
    <property type="match status" value="1"/>
</dbReference>
<keyword evidence="3" id="KW-0929">Antimicrobial</keyword>
<keyword evidence="10" id="KW-1185">Reference proteome</keyword>
<dbReference type="Proteomes" id="UP001516400">
    <property type="component" value="Unassembled WGS sequence"/>
</dbReference>
<evidence type="ECO:0000256" key="1">
    <source>
        <dbReference type="ARBA" id="ARBA00000632"/>
    </source>
</evidence>
<evidence type="ECO:0000256" key="5">
    <source>
        <dbReference type="ARBA" id="ARBA00022801"/>
    </source>
</evidence>
<evidence type="ECO:0000256" key="8">
    <source>
        <dbReference type="SAM" id="SignalP"/>
    </source>
</evidence>
<comment type="catalytic activity">
    <reaction evidence="1">
        <text>Hydrolysis of (1-&gt;4)-beta-linkages between N-acetylmuramic acid and N-acetyl-D-glucosamine residues in a peptidoglycan and between N-acetyl-D-glucosamine residues in chitodextrins.</text>
        <dbReference type="EC" id="3.2.1.17"/>
    </reaction>
</comment>
<keyword evidence="4" id="KW-0081">Bacteriolytic enzyme</keyword>
<evidence type="ECO:0000256" key="4">
    <source>
        <dbReference type="ARBA" id="ARBA00022638"/>
    </source>
</evidence>
<sequence>MKLFLIQLCALGSFLVFYSNCEEMMKLVNLDEHCFQCLCHAASGCNLTFGCGEGYCGPFRISRVYWRDGANVTLPGDEPERNGGL</sequence>
<dbReference type="AlphaFoldDB" id="A0ABD2N0U6"/>
<protein>
    <recommendedName>
        <fullName evidence="2">lysozyme</fullName>
        <ecNumber evidence="2">3.2.1.17</ecNumber>
    </recommendedName>
</protein>
<dbReference type="EC" id="3.2.1.17" evidence="2"/>
<dbReference type="GO" id="GO:0003796">
    <property type="term" value="F:lysozyme activity"/>
    <property type="evidence" value="ECO:0007669"/>
    <property type="project" value="UniProtKB-EC"/>
</dbReference>
<keyword evidence="7" id="KW-1015">Disulfide bond</keyword>
<keyword evidence="8" id="KW-0732">Signal</keyword>
<dbReference type="InterPro" id="IPR008597">
    <property type="entry name" value="Invert_lysozyme"/>
</dbReference>
<comment type="caution">
    <text evidence="9">The sequence shown here is derived from an EMBL/GenBank/DDBJ whole genome shotgun (WGS) entry which is preliminary data.</text>
</comment>
<gene>
    <name evidence="9" type="ORF">HHI36_013900</name>
</gene>
<name>A0ABD2N0U6_9CUCU</name>
<feature type="disulfide bond" evidence="7">
    <location>
        <begin position="39"/>
        <end position="45"/>
    </location>
</feature>
<evidence type="ECO:0000256" key="3">
    <source>
        <dbReference type="ARBA" id="ARBA00022529"/>
    </source>
</evidence>
<dbReference type="PROSITE" id="PS51909">
    <property type="entry name" value="LYSOZYME_I"/>
    <property type="match status" value="1"/>
</dbReference>
<dbReference type="GO" id="GO:0031640">
    <property type="term" value="P:killing of cells of another organism"/>
    <property type="evidence" value="ECO:0007669"/>
    <property type="project" value="UniProtKB-KW"/>
</dbReference>
<organism evidence="9 10">
    <name type="scientific">Cryptolaemus montrouzieri</name>
    <dbReference type="NCBI Taxonomy" id="559131"/>
    <lineage>
        <taxon>Eukaryota</taxon>
        <taxon>Metazoa</taxon>
        <taxon>Ecdysozoa</taxon>
        <taxon>Arthropoda</taxon>
        <taxon>Hexapoda</taxon>
        <taxon>Insecta</taxon>
        <taxon>Pterygota</taxon>
        <taxon>Neoptera</taxon>
        <taxon>Endopterygota</taxon>
        <taxon>Coleoptera</taxon>
        <taxon>Polyphaga</taxon>
        <taxon>Cucujiformia</taxon>
        <taxon>Coccinelloidea</taxon>
        <taxon>Coccinellidae</taxon>
        <taxon>Scymninae</taxon>
        <taxon>Scymnini</taxon>
        <taxon>Cryptolaemus</taxon>
    </lineage>
</organism>
<feature type="disulfide bond" evidence="7">
    <location>
        <begin position="51"/>
        <end position="56"/>
    </location>
</feature>
<keyword evidence="6" id="KW-0326">Glycosidase</keyword>
<accession>A0ABD2N0U6</accession>
<dbReference type="GO" id="GO:0042742">
    <property type="term" value="P:defense response to bacterium"/>
    <property type="evidence" value="ECO:0007669"/>
    <property type="project" value="UniProtKB-KW"/>
</dbReference>
<evidence type="ECO:0000256" key="2">
    <source>
        <dbReference type="ARBA" id="ARBA00012732"/>
    </source>
</evidence>
<feature type="signal peptide" evidence="8">
    <location>
        <begin position="1"/>
        <end position="21"/>
    </location>
</feature>
<dbReference type="Pfam" id="PF05497">
    <property type="entry name" value="Destabilase"/>
    <property type="match status" value="1"/>
</dbReference>
<feature type="chain" id="PRO_5044813991" description="lysozyme" evidence="8">
    <location>
        <begin position="22"/>
        <end position="85"/>
    </location>
</feature>